<sequence>MLNLANEPNQGTVLPFLKFPAEIRRNVYQFYFNNFFTSRPEHQSAAVVKLRSHNCSCLAHNSIRLGLARPLRMQLITTNKQIKDEALAMWFQSYVFHFACGCELKHSIQNNTNLSNNLESVKIHWTGPKSAEAFMLLKEVASLKSLVIVVSKSTTNNPSEKEALLKGFFRRKNQARLTEALGFDELLELSGVENIGVEHVQRSNAYRLVEEERNGLERLLLFMAQQD</sequence>
<name>A0ABR3XXG1_9PEZI</name>
<evidence type="ECO:0000313" key="1">
    <source>
        <dbReference type="EMBL" id="KAL1880696.1"/>
    </source>
</evidence>
<dbReference type="PANTHER" id="PTHR38790:SF4">
    <property type="entry name" value="2EXR DOMAIN-CONTAINING PROTEIN"/>
    <property type="match status" value="1"/>
</dbReference>
<evidence type="ECO:0008006" key="3">
    <source>
        <dbReference type="Google" id="ProtNLM"/>
    </source>
</evidence>
<keyword evidence="2" id="KW-1185">Reference proteome</keyword>
<accession>A0ABR3XXG1</accession>
<gene>
    <name evidence="1" type="ORF">Daus18300_001310</name>
</gene>
<proteinExistence type="predicted"/>
<dbReference type="Proteomes" id="UP001583177">
    <property type="component" value="Unassembled WGS sequence"/>
</dbReference>
<organism evidence="1 2">
    <name type="scientific">Diaporthe australafricana</name>
    <dbReference type="NCBI Taxonomy" id="127596"/>
    <lineage>
        <taxon>Eukaryota</taxon>
        <taxon>Fungi</taxon>
        <taxon>Dikarya</taxon>
        <taxon>Ascomycota</taxon>
        <taxon>Pezizomycotina</taxon>
        <taxon>Sordariomycetes</taxon>
        <taxon>Sordariomycetidae</taxon>
        <taxon>Diaporthales</taxon>
        <taxon>Diaporthaceae</taxon>
        <taxon>Diaporthe</taxon>
    </lineage>
</organism>
<comment type="caution">
    <text evidence="1">The sequence shown here is derived from an EMBL/GenBank/DDBJ whole genome shotgun (WGS) entry which is preliminary data.</text>
</comment>
<evidence type="ECO:0000313" key="2">
    <source>
        <dbReference type="Proteomes" id="UP001583177"/>
    </source>
</evidence>
<reference evidence="1 2" key="1">
    <citation type="journal article" date="2024" name="IMA Fungus">
        <title>IMA Genome - F19 : A genome assembly and annotation guide to empower mycologists, including annotated draft genome sequences of Ceratocystis pirilliformis, Diaporthe australafricana, Fusarium ophioides, Paecilomyces lecythidis, and Sporothrix stenoceras.</title>
        <authorList>
            <person name="Aylward J."/>
            <person name="Wilson A.M."/>
            <person name="Visagie C.M."/>
            <person name="Spraker J."/>
            <person name="Barnes I."/>
            <person name="Buitendag C."/>
            <person name="Ceriani C."/>
            <person name="Del Mar Angel L."/>
            <person name="du Plessis D."/>
            <person name="Fuchs T."/>
            <person name="Gasser K."/>
            <person name="Kramer D."/>
            <person name="Li W."/>
            <person name="Munsamy K."/>
            <person name="Piso A."/>
            <person name="Price J.L."/>
            <person name="Sonnekus B."/>
            <person name="Thomas C."/>
            <person name="van der Nest A."/>
            <person name="van Dijk A."/>
            <person name="van Heerden A."/>
            <person name="van Vuuren N."/>
            <person name="Yilmaz N."/>
            <person name="Duong T.A."/>
            <person name="van der Merwe N.A."/>
            <person name="Wingfield M.J."/>
            <person name="Wingfield B.D."/>
        </authorList>
    </citation>
    <scope>NUCLEOTIDE SEQUENCE [LARGE SCALE GENOMIC DNA]</scope>
    <source>
        <strain evidence="1 2">CMW 18300</strain>
    </source>
</reference>
<dbReference type="EMBL" id="JAWRVE010000007">
    <property type="protein sequence ID" value="KAL1880696.1"/>
    <property type="molecule type" value="Genomic_DNA"/>
</dbReference>
<protein>
    <recommendedName>
        <fullName evidence="3">F-box domain-containing protein</fullName>
    </recommendedName>
</protein>
<dbReference type="PANTHER" id="PTHR38790">
    <property type="entry name" value="2EXR DOMAIN-CONTAINING PROTEIN-RELATED"/>
    <property type="match status" value="1"/>
</dbReference>